<dbReference type="AlphaFoldDB" id="A0A5M9N580"/>
<dbReference type="RefSeq" id="XP_033431560.1">
    <property type="nucleotide sequence ID" value="XM_033565803.1"/>
</dbReference>
<dbReference type="InterPro" id="IPR013169">
    <property type="entry name" value="mRNA_splic_Cwf18-like"/>
</dbReference>
<comment type="caution">
    <text evidence="2">The sequence shown here is derived from an EMBL/GenBank/DDBJ whole genome shotgun (WGS) entry which is preliminary data.</text>
</comment>
<accession>A0A5M9N580</accession>
<organism evidence="2 3">
    <name type="scientific">Aspergillus tanneri</name>
    <dbReference type="NCBI Taxonomy" id="1220188"/>
    <lineage>
        <taxon>Eukaryota</taxon>
        <taxon>Fungi</taxon>
        <taxon>Dikarya</taxon>
        <taxon>Ascomycota</taxon>
        <taxon>Pezizomycotina</taxon>
        <taxon>Eurotiomycetes</taxon>
        <taxon>Eurotiomycetidae</taxon>
        <taxon>Eurotiales</taxon>
        <taxon>Aspergillaceae</taxon>
        <taxon>Aspergillus</taxon>
        <taxon>Aspergillus subgen. Circumdati</taxon>
    </lineage>
</organism>
<name>A0A5M9N580_9EURO</name>
<sequence>MASTHASLDAAAAERKARLAKLASLKRKKPESEPQAEAQAQDEMKEDTFDEVATKYLSGRNYDAETRGPKLGFDQSPLDGQATLEAQAAEIAKATAEQAKKDDEGGPADRSIQATAQEAQLGSQTGS</sequence>
<evidence type="ECO:0000256" key="1">
    <source>
        <dbReference type="SAM" id="MobiDB-lite"/>
    </source>
</evidence>
<evidence type="ECO:0000313" key="3">
    <source>
        <dbReference type="Proteomes" id="UP000324241"/>
    </source>
</evidence>
<dbReference type="GeneID" id="54323805"/>
<evidence type="ECO:0000313" key="2">
    <source>
        <dbReference type="EMBL" id="KAA8652199.1"/>
    </source>
</evidence>
<proteinExistence type="predicted"/>
<feature type="compositionally biased region" description="Low complexity" evidence="1">
    <location>
        <begin position="81"/>
        <end position="97"/>
    </location>
</feature>
<dbReference type="VEuPathDB" id="FungiDB:EYZ11_008310"/>
<dbReference type="Proteomes" id="UP000324241">
    <property type="component" value="Unassembled WGS sequence"/>
</dbReference>
<gene>
    <name evidence="2" type="ORF">ATNIH1004_001103</name>
</gene>
<feature type="region of interest" description="Disordered" evidence="1">
    <location>
        <begin position="21"/>
        <end position="127"/>
    </location>
</feature>
<feature type="compositionally biased region" description="Polar residues" evidence="1">
    <location>
        <begin position="112"/>
        <end position="127"/>
    </location>
</feature>
<dbReference type="OrthoDB" id="10261348at2759"/>
<dbReference type="Pfam" id="PF08315">
    <property type="entry name" value="cwf18"/>
    <property type="match status" value="1"/>
</dbReference>
<reference evidence="2 3" key="1">
    <citation type="submission" date="2019-08" db="EMBL/GenBank/DDBJ databases">
        <title>The genome sequence of a newly discovered highly antifungal drug resistant Aspergillus species, Aspergillus tanneri NIH 1004.</title>
        <authorList>
            <person name="Mounaud S."/>
            <person name="Singh I."/>
            <person name="Joardar V."/>
            <person name="Pakala S."/>
            <person name="Pakala S."/>
            <person name="Venepally P."/>
            <person name="Chung J.K."/>
            <person name="Losada L."/>
            <person name="Nierman W.C."/>
        </authorList>
    </citation>
    <scope>NUCLEOTIDE SEQUENCE [LARGE SCALE GENOMIC DNA]</scope>
    <source>
        <strain evidence="2 3">NIH1004</strain>
    </source>
</reference>
<dbReference type="EMBL" id="QUQM01000002">
    <property type="protein sequence ID" value="KAA8652199.1"/>
    <property type="molecule type" value="Genomic_DNA"/>
</dbReference>
<protein>
    <submittedName>
        <fullName evidence="2">Uncharacterized protein</fullName>
    </submittedName>
</protein>